<proteinExistence type="predicted"/>
<name>A0A547PAE1_9SPHN</name>
<dbReference type="RefSeq" id="WP_142787372.1">
    <property type="nucleotide sequence ID" value="NZ_VHJK01000001.1"/>
</dbReference>
<keyword evidence="2" id="KW-1185">Reference proteome</keyword>
<accession>A0A547PAE1</accession>
<protein>
    <submittedName>
        <fullName evidence="1">Uncharacterized protein</fullName>
    </submittedName>
</protein>
<evidence type="ECO:0000313" key="1">
    <source>
        <dbReference type="EMBL" id="TRD11108.1"/>
    </source>
</evidence>
<gene>
    <name evidence="1" type="ORF">FGU71_04070</name>
</gene>
<dbReference type="EMBL" id="VHJK01000001">
    <property type="protein sequence ID" value="TRD11108.1"/>
    <property type="molecule type" value="Genomic_DNA"/>
</dbReference>
<sequence length="127" mass="13703">MTTSCSSDADTLSAEDIASSIEVGEDVDQAAPYQLSLYPGATVTMRLMDGLGMQISTEASLSELASFHSGDLEQNGYRVLAVTEGKDEVKIESVKLDDRTTKLMIAIKPSDQGDSHFVMTFIQFVSD</sequence>
<dbReference type="AlphaFoldDB" id="A0A547PAE1"/>
<evidence type="ECO:0000313" key="2">
    <source>
        <dbReference type="Proteomes" id="UP000316343"/>
    </source>
</evidence>
<dbReference type="OrthoDB" id="9977568at2"/>
<dbReference type="Proteomes" id="UP000316343">
    <property type="component" value="Unassembled WGS sequence"/>
</dbReference>
<comment type="caution">
    <text evidence="1">The sequence shown here is derived from an EMBL/GenBank/DDBJ whole genome shotgun (WGS) entry which is preliminary data.</text>
</comment>
<reference evidence="1 2" key="1">
    <citation type="submission" date="2019-06" db="EMBL/GenBank/DDBJ databases">
        <title>Erythrobacter insulae sp. nov., isolated from a tidal flat.</title>
        <authorList>
            <person name="Yoon J.-H."/>
        </authorList>
    </citation>
    <scope>NUCLEOTIDE SEQUENCE [LARGE SCALE GENOMIC DNA]</scope>
    <source>
        <strain evidence="1 2">JBTF-M21</strain>
    </source>
</reference>
<organism evidence="1 2">
    <name type="scientific">Erythrobacter insulae</name>
    <dbReference type="NCBI Taxonomy" id="2584124"/>
    <lineage>
        <taxon>Bacteria</taxon>
        <taxon>Pseudomonadati</taxon>
        <taxon>Pseudomonadota</taxon>
        <taxon>Alphaproteobacteria</taxon>
        <taxon>Sphingomonadales</taxon>
        <taxon>Erythrobacteraceae</taxon>
        <taxon>Erythrobacter/Porphyrobacter group</taxon>
        <taxon>Erythrobacter</taxon>
    </lineage>
</organism>